<dbReference type="Proteomes" id="UP000265120">
    <property type="component" value="Chromosome 13"/>
</dbReference>
<dbReference type="STRING" id="244447.ENSCSEP00000003173"/>
<feature type="region of interest" description="Disordered" evidence="2">
    <location>
        <begin position="271"/>
        <end position="306"/>
    </location>
</feature>
<evidence type="ECO:0000256" key="1">
    <source>
        <dbReference type="ARBA" id="ARBA00023054"/>
    </source>
</evidence>
<feature type="compositionally biased region" description="Basic and acidic residues" evidence="2">
    <location>
        <begin position="271"/>
        <end position="287"/>
    </location>
</feature>
<dbReference type="PANTHER" id="PTHR28638">
    <property type="entry name" value="CELL CYCLE PROGRESSION PROTEIN 1"/>
    <property type="match status" value="1"/>
</dbReference>
<feature type="compositionally biased region" description="Basic and acidic residues" evidence="2">
    <location>
        <begin position="140"/>
        <end position="173"/>
    </location>
</feature>
<reference evidence="3 4" key="1">
    <citation type="journal article" date="2014" name="Nat. Genet.">
        <title>Whole-genome sequence of a flatfish provides insights into ZW sex chromosome evolution and adaptation to a benthic lifestyle.</title>
        <authorList>
            <person name="Chen S."/>
            <person name="Zhang G."/>
            <person name="Shao C."/>
            <person name="Huang Q."/>
            <person name="Liu G."/>
            <person name="Zhang P."/>
            <person name="Song W."/>
            <person name="An N."/>
            <person name="Chalopin D."/>
            <person name="Volff J.N."/>
            <person name="Hong Y."/>
            <person name="Li Q."/>
            <person name="Sha Z."/>
            <person name="Zhou H."/>
            <person name="Xie M."/>
            <person name="Yu Q."/>
            <person name="Liu Y."/>
            <person name="Xiang H."/>
            <person name="Wang N."/>
            <person name="Wu K."/>
            <person name="Yang C."/>
            <person name="Zhou Q."/>
            <person name="Liao X."/>
            <person name="Yang L."/>
            <person name="Hu Q."/>
            <person name="Zhang J."/>
            <person name="Meng L."/>
            <person name="Jin L."/>
            <person name="Tian Y."/>
            <person name="Lian J."/>
            <person name="Yang J."/>
            <person name="Miao G."/>
            <person name="Liu S."/>
            <person name="Liang Z."/>
            <person name="Yan F."/>
            <person name="Li Y."/>
            <person name="Sun B."/>
            <person name="Zhang H."/>
            <person name="Zhang J."/>
            <person name="Zhu Y."/>
            <person name="Du M."/>
            <person name="Zhao Y."/>
            <person name="Schartl M."/>
            <person name="Tang Q."/>
            <person name="Wang J."/>
        </authorList>
    </citation>
    <scope>NUCLEOTIDE SEQUENCE</scope>
</reference>
<feature type="compositionally biased region" description="Basic and acidic residues" evidence="2">
    <location>
        <begin position="184"/>
        <end position="201"/>
    </location>
</feature>
<feature type="compositionally biased region" description="Polar residues" evidence="2">
    <location>
        <begin position="120"/>
        <end position="139"/>
    </location>
</feature>
<dbReference type="Ensembl" id="ENSCSET00000003218.1">
    <property type="protein sequence ID" value="ENSCSEP00000003173.1"/>
    <property type="gene ID" value="ENSCSEG00000002079.1"/>
</dbReference>
<keyword evidence="4" id="KW-1185">Reference proteome</keyword>
<reference evidence="3" key="3">
    <citation type="submission" date="2025-09" db="UniProtKB">
        <authorList>
            <consortium name="Ensembl"/>
        </authorList>
    </citation>
    <scope>IDENTIFICATION</scope>
</reference>
<feature type="compositionally biased region" description="Basic and acidic residues" evidence="2">
    <location>
        <begin position="724"/>
        <end position="739"/>
    </location>
</feature>
<dbReference type="RefSeq" id="XP_024917196.1">
    <property type="nucleotide sequence ID" value="XM_025061428.1"/>
</dbReference>
<dbReference type="GO" id="GO:0016020">
    <property type="term" value="C:membrane"/>
    <property type="evidence" value="ECO:0007669"/>
    <property type="project" value="TreeGrafter"/>
</dbReference>
<feature type="compositionally biased region" description="Polar residues" evidence="2">
    <location>
        <begin position="174"/>
        <end position="183"/>
    </location>
</feature>
<feature type="compositionally biased region" description="Polar residues" evidence="2">
    <location>
        <begin position="28"/>
        <end position="38"/>
    </location>
</feature>
<feature type="compositionally biased region" description="Low complexity" evidence="2">
    <location>
        <begin position="109"/>
        <end position="119"/>
    </location>
</feature>
<dbReference type="PANTHER" id="PTHR28638:SF3">
    <property type="entry name" value="PRE-B-CELL LEUKEMIA TRANSCRIPTION FACTOR-INTERACTING PROTEIN 1 ISOFORM X1"/>
    <property type="match status" value="1"/>
</dbReference>
<reference evidence="3" key="2">
    <citation type="submission" date="2025-08" db="UniProtKB">
        <authorList>
            <consortium name="Ensembl"/>
        </authorList>
    </citation>
    <scope>IDENTIFICATION</scope>
</reference>
<evidence type="ECO:0000313" key="3">
    <source>
        <dbReference type="Ensembl" id="ENSCSEP00000003173.1"/>
    </source>
</evidence>
<feature type="region of interest" description="Disordered" evidence="2">
    <location>
        <begin position="22"/>
        <end position="228"/>
    </location>
</feature>
<evidence type="ECO:0000256" key="2">
    <source>
        <dbReference type="SAM" id="MobiDB-lite"/>
    </source>
</evidence>
<proteinExistence type="predicted"/>
<dbReference type="GeneTree" id="ENSGT00730000111747"/>
<dbReference type="AlphaFoldDB" id="A0A3P8UIX6"/>
<feature type="region of interest" description="Disordered" evidence="2">
    <location>
        <begin position="387"/>
        <end position="775"/>
    </location>
</feature>
<dbReference type="InterPro" id="IPR051990">
    <property type="entry name" value="CCPG1/PBIP1"/>
</dbReference>
<name>A0A3P8UIX6_CYNSE</name>
<dbReference type="OrthoDB" id="8937543at2759"/>
<feature type="compositionally biased region" description="Basic and acidic residues" evidence="2">
    <location>
        <begin position="551"/>
        <end position="708"/>
    </location>
</feature>
<feature type="compositionally biased region" description="Basic residues" evidence="2">
    <location>
        <begin position="535"/>
        <end position="550"/>
    </location>
</feature>
<feature type="compositionally biased region" description="Basic and acidic residues" evidence="2">
    <location>
        <begin position="214"/>
        <end position="228"/>
    </location>
</feature>
<keyword evidence="1" id="KW-0175">Coiled coil</keyword>
<dbReference type="GeneID" id="103388238"/>
<dbReference type="CTD" id="553293"/>
<feature type="compositionally biased region" description="Polar residues" evidence="2">
    <location>
        <begin position="409"/>
        <end position="421"/>
    </location>
</feature>
<dbReference type="InParanoid" id="A0A3P8UIX6"/>
<organism evidence="3 4">
    <name type="scientific">Cynoglossus semilaevis</name>
    <name type="common">Tongue sole</name>
    <dbReference type="NCBI Taxonomy" id="244447"/>
    <lineage>
        <taxon>Eukaryota</taxon>
        <taxon>Metazoa</taxon>
        <taxon>Chordata</taxon>
        <taxon>Craniata</taxon>
        <taxon>Vertebrata</taxon>
        <taxon>Euteleostomi</taxon>
        <taxon>Actinopterygii</taxon>
        <taxon>Neopterygii</taxon>
        <taxon>Teleostei</taxon>
        <taxon>Neoteleostei</taxon>
        <taxon>Acanthomorphata</taxon>
        <taxon>Carangaria</taxon>
        <taxon>Pleuronectiformes</taxon>
        <taxon>Pleuronectoidei</taxon>
        <taxon>Cynoglossidae</taxon>
        <taxon>Cynoglossinae</taxon>
        <taxon>Cynoglossus</taxon>
    </lineage>
</organism>
<feature type="compositionally biased region" description="Basic and acidic residues" evidence="2">
    <location>
        <begin position="435"/>
        <end position="534"/>
    </location>
</feature>
<protein>
    <submittedName>
        <fullName evidence="3">Pre-B-cell leukemia homeobox interacting protein 1b</fullName>
    </submittedName>
</protein>
<feature type="compositionally biased region" description="Polar residues" evidence="2">
    <location>
        <begin position="64"/>
        <end position="78"/>
    </location>
</feature>
<accession>A0A3P8UIX6</accession>
<sequence>MMRLGLRMAACCTRKQGDRISLPRAMSGENSASNNWTILTPEESAAETLRPLAEGTEHHEPDSGASQTAGGEASSNRSPVEEHMVSSSSVSVSDAHKLTEGLPEGPAQSSSDPESFSDSYTHITPSSDEASELQPSTETLRGEHFDPEEQRQLEEEALSSHDEDRLQKEDDKSATSSKIPTSAKQEEETSERPEKGEDPELRRRKTLLASLEEIGTKLEEEREQFQVPQREEDGGITLNKCIICAVILLGLGTIFISGVFMDLDQEGDFGKREVPDSEAPGKQEWFSKEAPPPPADADATEPLSHLPKGNEQISVLQAQLQAQNEELKVAKEQIADGAKERLLWEEMGEENSRLKTQAASLSLLQNENERMTRELESVRSLQQEVETLRSTVTELKRSSASEAARPPVNTATSPFSGQAENSRQDTSARKLWSNQREKKEKYDTGENKPWKGGEKSERQEGEKKKHKEGDKKEEKYEQRRSDKVKDGEEKQKRQDGETERWKKNESKKDKKGRGDEGKPWKDRSERREETEKSERKNHKDVKDWRKGKHEKVKEGEQEGWKRAKDHREKHGVREDRKEEKEWRKVHGGIKESDKEKWEKDWKKGEKKGWKKDGEWSDKSGKDGGKEQKHQGERKQSEGSENHSKRHNFERDRKDERKHWEKDEWTSNEGKDRKERKRKDEGNQWEKKKENGKRGQEEMGHSEDRKKDSSSSQKHKDRKMQKMSGVDHQEESLWTKDSAHKSHRRPSLGQPEYWAQQRERLLHSPTPPQNCETPEACATTDGLLPVPYAEFDAVLQKYIAKAEEAGVEAYKREELKKLAAEFFKDGIFAHDQMNFHDFVDDLEDILEDMVEEDDNGQEEDSVLEEEMEEFEREVLRKFSVAKGAKKEGRIKEELKKESGRGRG</sequence>
<evidence type="ECO:0000313" key="4">
    <source>
        <dbReference type="Proteomes" id="UP000265120"/>
    </source>
</evidence>